<reference evidence="7 8" key="1">
    <citation type="submission" date="2018-06" db="EMBL/GenBank/DDBJ databases">
        <authorList>
            <consortium name="Pathogen Informatics"/>
            <person name="Doyle S."/>
        </authorList>
    </citation>
    <scope>NUCLEOTIDE SEQUENCE [LARGE SCALE GENOMIC DNA]</scope>
    <source>
        <strain evidence="7 8">NCTC10684</strain>
    </source>
</reference>
<protein>
    <submittedName>
        <fullName evidence="7">Adenine deaminase</fullName>
        <ecNumber evidence="7">3.5.4.2</ecNumber>
    </submittedName>
</protein>
<dbReference type="SUPFAM" id="SSF51556">
    <property type="entry name" value="Metallo-dependent hydrolases"/>
    <property type="match status" value="1"/>
</dbReference>
<dbReference type="InterPro" id="IPR006330">
    <property type="entry name" value="Ado/ade_deaminase"/>
</dbReference>
<evidence type="ECO:0000256" key="4">
    <source>
        <dbReference type="ARBA" id="ARBA00022801"/>
    </source>
</evidence>
<comment type="cofactor">
    <cofactor evidence="1">
        <name>Zn(2+)</name>
        <dbReference type="ChEBI" id="CHEBI:29105"/>
    </cofactor>
</comment>
<organism evidence="7 8">
    <name type="scientific">Aminobacter aminovorans</name>
    <name type="common">Chelatobacter heintzii</name>
    <dbReference type="NCBI Taxonomy" id="83263"/>
    <lineage>
        <taxon>Bacteria</taxon>
        <taxon>Pseudomonadati</taxon>
        <taxon>Pseudomonadota</taxon>
        <taxon>Alphaproteobacteria</taxon>
        <taxon>Hyphomicrobiales</taxon>
        <taxon>Phyllobacteriaceae</taxon>
        <taxon>Aminobacter</taxon>
    </lineage>
</organism>
<dbReference type="GO" id="GO:0043103">
    <property type="term" value="P:hypoxanthine salvage"/>
    <property type="evidence" value="ECO:0007669"/>
    <property type="project" value="TreeGrafter"/>
</dbReference>
<name>A0A380WQB3_AMIAI</name>
<accession>A0A380WQB3</accession>
<dbReference type="EMBL" id="UFSM01000001">
    <property type="protein sequence ID" value="SUU90516.1"/>
    <property type="molecule type" value="Genomic_DNA"/>
</dbReference>
<dbReference type="Gene3D" id="3.20.20.140">
    <property type="entry name" value="Metal-dependent hydrolases"/>
    <property type="match status" value="1"/>
</dbReference>
<dbReference type="PANTHER" id="PTHR43114">
    <property type="entry name" value="ADENINE DEAMINASE"/>
    <property type="match status" value="1"/>
</dbReference>
<dbReference type="AlphaFoldDB" id="A0A380WQB3"/>
<dbReference type="Proteomes" id="UP000254701">
    <property type="component" value="Unassembled WGS sequence"/>
</dbReference>
<dbReference type="OrthoDB" id="105475at2"/>
<dbReference type="PANTHER" id="PTHR43114:SF6">
    <property type="entry name" value="ADENINE DEAMINASE"/>
    <property type="match status" value="1"/>
</dbReference>
<evidence type="ECO:0000256" key="2">
    <source>
        <dbReference type="ARBA" id="ARBA00006676"/>
    </source>
</evidence>
<gene>
    <name evidence="7" type="ORF">NCTC10684_03774</name>
</gene>
<keyword evidence="5" id="KW-0862">Zinc</keyword>
<dbReference type="GO" id="GO:0006146">
    <property type="term" value="P:adenine catabolic process"/>
    <property type="evidence" value="ECO:0007669"/>
    <property type="project" value="TreeGrafter"/>
</dbReference>
<evidence type="ECO:0000256" key="3">
    <source>
        <dbReference type="ARBA" id="ARBA00022723"/>
    </source>
</evidence>
<dbReference type="InterPro" id="IPR001365">
    <property type="entry name" value="A_deaminase_dom"/>
</dbReference>
<proteinExistence type="inferred from homology"/>
<evidence type="ECO:0000313" key="8">
    <source>
        <dbReference type="Proteomes" id="UP000254701"/>
    </source>
</evidence>
<dbReference type="EC" id="3.5.4.2" evidence="7"/>
<dbReference type="GO" id="GO:0046872">
    <property type="term" value="F:metal ion binding"/>
    <property type="evidence" value="ECO:0007669"/>
    <property type="project" value="UniProtKB-KW"/>
</dbReference>
<sequence length="349" mass="39134">MMQLEQFVRNLPKAELHLHLAGAVKARTFLKLARKNNVALPDFDEVEDLYRYDNLVDFLEVYDLVARSVVDADDFHLIAYEALEHVAKAGGRYTEFFFSPQVHQDAGISYQTMFSGILQAMDDAERDFGLVSRLIPAINRELSLDRSFEFLDLILPFRSDKVIGIGLDYDEEPFPPAPFKPVYDKAKKAGMRLTAHAGEGGPAANVRDALDLLGVERIDHGYRVMEDPDLVARCIAEDIAFTVCPSSTVILTHWRDLTAADHPIRTMLDAGLKLVVDTDDPPMLQTDLAKEYSLLAETMSLDRATLAALALNSLDAAWLDDSTKRSWRAAWTKDIDLLMAEPQEVHTPI</sequence>
<dbReference type="GO" id="GO:0005829">
    <property type="term" value="C:cytosol"/>
    <property type="evidence" value="ECO:0007669"/>
    <property type="project" value="TreeGrafter"/>
</dbReference>
<evidence type="ECO:0000256" key="5">
    <source>
        <dbReference type="ARBA" id="ARBA00022833"/>
    </source>
</evidence>
<dbReference type="NCBIfam" id="TIGR01430">
    <property type="entry name" value="aden_deam"/>
    <property type="match status" value="1"/>
</dbReference>
<feature type="domain" description="Adenosine deaminase" evidence="6">
    <location>
        <begin position="12"/>
        <end position="326"/>
    </location>
</feature>
<evidence type="ECO:0000256" key="1">
    <source>
        <dbReference type="ARBA" id="ARBA00001947"/>
    </source>
</evidence>
<evidence type="ECO:0000313" key="7">
    <source>
        <dbReference type="EMBL" id="SUU90516.1"/>
    </source>
</evidence>
<dbReference type="GO" id="GO:0000034">
    <property type="term" value="F:adenine deaminase activity"/>
    <property type="evidence" value="ECO:0007669"/>
    <property type="project" value="UniProtKB-EC"/>
</dbReference>
<dbReference type="Pfam" id="PF00962">
    <property type="entry name" value="A_deaminase"/>
    <property type="match status" value="1"/>
</dbReference>
<comment type="similarity">
    <text evidence="2">Belongs to the metallo-dependent hydrolases superfamily. Adenosine and AMP deaminases family.</text>
</comment>
<evidence type="ECO:0000259" key="6">
    <source>
        <dbReference type="Pfam" id="PF00962"/>
    </source>
</evidence>
<dbReference type="InterPro" id="IPR032466">
    <property type="entry name" value="Metal_Hydrolase"/>
</dbReference>
<keyword evidence="3" id="KW-0479">Metal-binding</keyword>
<keyword evidence="4 7" id="KW-0378">Hydrolase</keyword>